<dbReference type="AlphaFoldDB" id="A0A974RZ94"/>
<reference evidence="1 2" key="1">
    <citation type="submission" date="2021-01" db="EMBL/GenBank/DDBJ databases">
        <title>FDA dAtabase for Regulatory Grade micrObial Sequences (FDA-ARGOS): Supporting development and validation of Infectious Disease Dx tests.</title>
        <authorList>
            <person name="Nelson B."/>
            <person name="Plummer A."/>
            <person name="Tallon L."/>
            <person name="Sadzewicz L."/>
            <person name="Zhao X."/>
            <person name="Boylan J."/>
            <person name="Ott S."/>
            <person name="Bowen H."/>
            <person name="Vavikolanu K."/>
            <person name="Mehta A."/>
            <person name="Aluvathingal J."/>
            <person name="Nadendla S."/>
            <person name="Myers T."/>
            <person name="Yan Y."/>
            <person name="Sichtig H."/>
        </authorList>
    </citation>
    <scope>NUCLEOTIDE SEQUENCE [LARGE SCALE GENOMIC DNA]</scope>
    <source>
        <strain evidence="1 2">FDAARGOS_1161</strain>
    </source>
</reference>
<evidence type="ECO:0000313" key="2">
    <source>
        <dbReference type="Proteomes" id="UP000595254"/>
    </source>
</evidence>
<proteinExistence type="predicted"/>
<accession>A0A974RZ94</accession>
<dbReference type="Proteomes" id="UP000595254">
    <property type="component" value="Chromosome"/>
</dbReference>
<dbReference type="KEGG" id="ppsr:I6J18_16355"/>
<dbReference type="RefSeq" id="WP_161629155.1">
    <property type="nucleotide sequence ID" value="NZ_CP068053.1"/>
</dbReference>
<name>A0A974RZ94_PERPY</name>
<evidence type="ECO:0000313" key="1">
    <source>
        <dbReference type="EMBL" id="QQS99200.1"/>
    </source>
</evidence>
<dbReference type="EMBL" id="CP068053">
    <property type="protein sequence ID" value="QQS99200.1"/>
    <property type="molecule type" value="Genomic_DNA"/>
</dbReference>
<sequence>MDKDVQDKFFEGLKNLFESASNQPDLSLNEMMNLLSEQLKGIYHT</sequence>
<organism evidence="1 2">
    <name type="scientific">Peribacillus psychrosaccharolyticus</name>
    <name type="common">Bacillus psychrosaccharolyticus</name>
    <dbReference type="NCBI Taxonomy" id="1407"/>
    <lineage>
        <taxon>Bacteria</taxon>
        <taxon>Bacillati</taxon>
        <taxon>Bacillota</taxon>
        <taxon>Bacilli</taxon>
        <taxon>Bacillales</taxon>
        <taxon>Bacillaceae</taxon>
        <taxon>Peribacillus</taxon>
    </lineage>
</organism>
<keyword evidence="2" id="KW-1185">Reference proteome</keyword>
<protein>
    <submittedName>
        <fullName evidence="1">Uncharacterized protein</fullName>
    </submittedName>
</protein>
<gene>
    <name evidence="1" type="ORF">I6J18_16355</name>
</gene>